<name>A0A4V1BE72_9ACTN</name>
<dbReference type="EMBL" id="CP038267">
    <property type="protein sequence ID" value="QBR93612.1"/>
    <property type="molecule type" value="Genomic_DNA"/>
</dbReference>
<dbReference type="AlphaFoldDB" id="A0A4V1BE72"/>
<keyword evidence="1" id="KW-0812">Transmembrane</keyword>
<proteinExistence type="predicted"/>
<dbReference type="OrthoDB" id="3826498at2"/>
<keyword evidence="1" id="KW-0472">Membrane</keyword>
<evidence type="ECO:0000313" key="2">
    <source>
        <dbReference type="EMBL" id="QBR93612.1"/>
    </source>
</evidence>
<gene>
    <name evidence="2" type="ORF">EXE57_16025</name>
</gene>
<keyword evidence="3" id="KW-1185">Reference proteome</keyword>
<dbReference type="Proteomes" id="UP000294894">
    <property type="component" value="Chromosome"/>
</dbReference>
<dbReference type="Pfam" id="PF14155">
    <property type="entry name" value="DUF4307"/>
    <property type="match status" value="1"/>
</dbReference>
<evidence type="ECO:0000256" key="1">
    <source>
        <dbReference type="SAM" id="Phobius"/>
    </source>
</evidence>
<protein>
    <submittedName>
        <fullName evidence="2">DUF4307 domain-containing protein</fullName>
    </submittedName>
</protein>
<evidence type="ECO:0000313" key="3">
    <source>
        <dbReference type="Proteomes" id="UP000294894"/>
    </source>
</evidence>
<accession>A0A4V1BE72</accession>
<feature type="transmembrane region" description="Helical" evidence="1">
    <location>
        <begin position="36"/>
        <end position="57"/>
    </location>
</feature>
<sequence length="146" mass="15204">MAASLGSRPCGKMAGMSSHTDLAERYGAPSATRRRLLLGVVVAVVAAASAWLAWATLFHATPAVQSELVTFGIVDDHAATARVTVELEDGVVASCVLSALAEDHTTVGEVAFEPVDGSNDVSIRTERRATSVTLEGCTAEGQPRPR</sequence>
<keyword evidence="1" id="KW-1133">Transmembrane helix</keyword>
<dbReference type="KEGG" id="noy:EXE57_16025"/>
<dbReference type="InterPro" id="IPR025443">
    <property type="entry name" value="DUF4307"/>
</dbReference>
<reference evidence="2 3" key="1">
    <citation type="submission" date="2019-03" db="EMBL/GenBank/DDBJ databases">
        <title>Three New Species of Nocardioides, Nocardioides euryhalodurans sp. nov., Nocardioides seonyuensis sp. nov. and Nocardioides eburneoflavus sp. nov., Iolated from Soil.</title>
        <authorList>
            <person name="Roh S.G."/>
            <person name="Lee C."/>
            <person name="Kim M.-K."/>
            <person name="Kim S.B."/>
        </authorList>
    </citation>
    <scope>NUCLEOTIDE SEQUENCE [LARGE SCALE GENOMIC DNA]</scope>
    <source>
        <strain evidence="2 3">MMS17-SY117</strain>
    </source>
</reference>
<organism evidence="2 3">
    <name type="scientific">Nocardioides euryhalodurans</name>
    <dbReference type="NCBI Taxonomy" id="2518370"/>
    <lineage>
        <taxon>Bacteria</taxon>
        <taxon>Bacillati</taxon>
        <taxon>Actinomycetota</taxon>
        <taxon>Actinomycetes</taxon>
        <taxon>Propionibacteriales</taxon>
        <taxon>Nocardioidaceae</taxon>
        <taxon>Nocardioides</taxon>
    </lineage>
</organism>